<dbReference type="Pfam" id="PF01826">
    <property type="entry name" value="TIL"/>
    <property type="match status" value="2"/>
</dbReference>
<dbReference type="InterPro" id="IPR002919">
    <property type="entry name" value="TIL_dom"/>
</dbReference>
<dbReference type="GO" id="GO:0031012">
    <property type="term" value="C:extracellular matrix"/>
    <property type="evidence" value="ECO:0007669"/>
    <property type="project" value="TreeGrafter"/>
</dbReference>
<feature type="domain" description="VWFD" evidence="3">
    <location>
        <begin position="326"/>
        <end position="487"/>
    </location>
</feature>
<dbReference type="SMART" id="SM00832">
    <property type="entry name" value="C8"/>
    <property type="match status" value="2"/>
</dbReference>
<keyword evidence="2" id="KW-0325">Glycoprotein</keyword>
<dbReference type="FunFam" id="2.10.25.10:FF:000055">
    <property type="entry name" value="alpha-tectorin isoform X1"/>
    <property type="match status" value="2"/>
</dbReference>
<evidence type="ECO:0000259" key="3">
    <source>
        <dbReference type="PROSITE" id="PS51233"/>
    </source>
</evidence>
<dbReference type="AlphaFoldDB" id="A0A670JDU4"/>
<reference evidence="4" key="2">
    <citation type="submission" date="2025-08" db="UniProtKB">
        <authorList>
            <consortium name="Ensembl"/>
        </authorList>
    </citation>
    <scope>IDENTIFICATION</scope>
</reference>
<keyword evidence="5" id="KW-1185">Reference proteome</keyword>
<feature type="domain" description="VWFD" evidence="3">
    <location>
        <begin position="1"/>
        <end position="141"/>
    </location>
</feature>
<sequence length="686" mass="75030">STCIGTGDPHYTTFDGKKFDFMGTCIYQMAGVCSKDPTLTPFLVTVENNNRGSKAVSFTKVVTLEVYGMTISLSQEHPLSFDWYSYARVIIPSTYANAVCGLCGNANQDPSDDFAMKDGAQTTDEIQFADSWKLKEVPGCSAGCSDCPVCSEAEKQTYKGDQFCGILKRRDGPFRQCHETIDPTPYFDDCVFDTCQYKGHHDTLCSAISAYVTACQALGGKKITYLSTHFLLPGFSCPRNSHYELCGNTCSDTCGSVSSPIMCDAACTEGCACDPGFVLSGDQCVRLADCGCVHQGRYYKKGEEFYPSSSCQEKCRCLDNGATKCQPFSSLGDPLYISFDGQSFRFHGSCTYTLAKVCSTDPRLQNFSILVENEKLGNGHLAQIRKVVVSVHQHTIVLARGRKWIAMHVQKDMCVSFVFASFGLTVLYDTSSYVRVTVPSTYQGHMCGLGGNFNGDERDDFMLPSGESAQTVDEFGASWQVPLDAQTAPYENEDSCGMITSETGPFKDCSSLVSPSDYLEQCLYDLTAAKGEQEYLCRSLQAYAAACQSAGVKIGAWRTKSFCPLTCPANSHYETCIGSCDFTCASLSTVVQCSKNCFEGCQCNDGYVSDGDACVPMNKCGCVHNGLYIKVRAALLVEHHERCMKTGVPMVQAFAEVRSLSLSIPTCRSWKNSSCMSRCAWPLIMY</sequence>
<name>A0A670JDU4_PODMU</name>
<dbReference type="OMA" id="FANCAQM"/>
<evidence type="ECO:0000256" key="2">
    <source>
        <dbReference type="ARBA" id="ARBA00023180"/>
    </source>
</evidence>
<dbReference type="SMART" id="SM00216">
    <property type="entry name" value="VWD"/>
    <property type="match status" value="2"/>
</dbReference>
<dbReference type="PANTHER" id="PTHR11339">
    <property type="entry name" value="EXTRACELLULAR MATRIX GLYCOPROTEIN RELATED"/>
    <property type="match status" value="1"/>
</dbReference>
<proteinExistence type="predicted"/>
<evidence type="ECO:0000313" key="5">
    <source>
        <dbReference type="Proteomes" id="UP000472272"/>
    </source>
</evidence>
<dbReference type="PANTHER" id="PTHR11339:SF373">
    <property type="entry name" value="VWFD DOMAIN-CONTAINING PROTEIN"/>
    <property type="match status" value="1"/>
</dbReference>
<dbReference type="InterPro" id="IPR036084">
    <property type="entry name" value="Ser_inhib-like_sf"/>
</dbReference>
<dbReference type="Proteomes" id="UP000472272">
    <property type="component" value="Chromosome 8"/>
</dbReference>
<dbReference type="InterPro" id="IPR001846">
    <property type="entry name" value="VWF_type-D"/>
</dbReference>
<dbReference type="PROSITE" id="PS51233">
    <property type="entry name" value="VWFD"/>
    <property type="match status" value="2"/>
</dbReference>
<organism evidence="4 5">
    <name type="scientific">Podarcis muralis</name>
    <name type="common">Wall lizard</name>
    <name type="synonym">Lacerta muralis</name>
    <dbReference type="NCBI Taxonomy" id="64176"/>
    <lineage>
        <taxon>Eukaryota</taxon>
        <taxon>Metazoa</taxon>
        <taxon>Chordata</taxon>
        <taxon>Craniata</taxon>
        <taxon>Vertebrata</taxon>
        <taxon>Euteleostomi</taxon>
        <taxon>Lepidosauria</taxon>
        <taxon>Squamata</taxon>
        <taxon>Bifurcata</taxon>
        <taxon>Unidentata</taxon>
        <taxon>Episquamata</taxon>
        <taxon>Laterata</taxon>
        <taxon>Lacertibaenia</taxon>
        <taxon>Lacertidae</taxon>
        <taxon>Podarcis</taxon>
    </lineage>
</organism>
<evidence type="ECO:0000313" key="4">
    <source>
        <dbReference type="Ensembl" id="ENSPMRP00000022546.1"/>
    </source>
</evidence>
<evidence type="ECO:0000256" key="1">
    <source>
        <dbReference type="ARBA" id="ARBA00023157"/>
    </source>
</evidence>
<dbReference type="InterPro" id="IPR014853">
    <property type="entry name" value="VWF/SSPO/ZAN-like_Cys-rich_dom"/>
</dbReference>
<dbReference type="Pfam" id="PF08742">
    <property type="entry name" value="C8"/>
    <property type="match status" value="2"/>
</dbReference>
<dbReference type="Pfam" id="PF00094">
    <property type="entry name" value="VWD"/>
    <property type="match status" value="3"/>
</dbReference>
<dbReference type="SUPFAM" id="SSF57567">
    <property type="entry name" value="Serine protease inhibitors"/>
    <property type="match status" value="2"/>
</dbReference>
<dbReference type="GeneTree" id="ENSGT00950000183155"/>
<protein>
    <recommendedName>
        <fullName evidence="3">VWFD domain-containing protein</fullName>
    </recommendedName>
</protein>
<dbReference type="Ensembl" id="ENSPMRT00000023959.1">
    <property type="protein sequence ID" value="ENSPMRP00000022546.1"/>
    <property type="gene ID" value="ENSPMRG00000014641.1"/>
</dbReference>
<accession>A0A670JDU4</accession>
<reference evidence="4 5" key="1">
    <citation type="journal article" date="2019" name="Proc. Natl. Acad. Sci. U.S.A.">
        <title>Regulatory changes in pterin and carotenoid genes underlie balanced color polymorphisms in the wall lizard.</title>
        <authorList>
            <person name="Andrade P."/>
            <person name="Pinho C."/>
            <person name="Perez I de Lanuza G."/>
            <person name="Afonso S."/>
            <person name="Brejcha J."/>
            <person name="Rubin C.J."/>
            <person name="Wallerman O."/>
            <person name="Pereira P."/>
            <person name="Sabatino S.J."/>
            <person name="Bellati A."/>
            <person name="Pellitteri-Rosa D."/>
            <person name="Bosakova Z."/>
            <person name="Bunikis I."/>
            <person name="Carretero M.A."/>
            <person name="Feiner N."/>
            <person name="Marsik P."/>
            <person name="Pauperio F."/>
            <person name="Salvi D."/>
            <person name="Soler L."/>
            <person name="While G.M."/>
            <person name="Uller T."/>
            <person name="Font E."/>
            <person name="Andersson L."/>
            <person name="Carneiro M."/>
        </authorList>
    </citation>
    <scope>NUCLEOTIDE SEQUENCE</scope>
</reference>
<reference evidence="4" key="3">
    <citation type="submission" date="2025-09" db="UniProtKB">
        <authorList>
            <consortium name="Ensembl"/>
        </authorList>
    </citation>
    <scope>IDENTIFICATION</scope>
</reference>
<dbReference type="Gene3D" id="2.10.25.10">
    <property type="entry name" value="Laminin"/>
    <property type="match status" value="2"/>
</dbReference>
<dbReference type="CDD" id="cd19941">
    <property type="entry name" value="TIL"/>
    <property type="match status" value="2"/>
</dbReference>
<keyword evidence="1" id="KW-1015">Disulfide bond</keyword>
<dbReference type="InterPro" id="IPR050780">
    <property type="entry name" value="Mucin_vWF_Thrombospondin_sf"/>
</dbReference>
<dbReference type="GO" id="GO:0005615">
    <property type="term" value="C:extracellular space"/>
    <property type="evidence" value="ECO:0007669"/>
    <property type="project" value="TreeGrafter"/>
</dbReference>